<sequence length="337" mass="38247">MMTILDECFDSNTPIANKRLLHSSLSQSPSLTPSIQRDATKCLTSLKFVEEGQFVLVGKNTLDSVEKKELTIAEQKQQLDVQGMKLSESERKNAQLEGEKAEWMEERKTHVSMNLSLQKENEQLRSDMGNKTKKLEEKERCLIQAQDTLQHMKNEVARKEQFYISSEIIVAFSPAHVRVNGSTVTRINSDSWAGCFMKPVSKGIHRLSINNPRTNGITIGVLDTAEYPKYLVSNGMRRSPKAAVMHNGGDVVSADKWNIRNTPPREGQEWSAEADLEKRTLHFFVDGVQQPHHFINVPVPLVFAVDIYYKDTQIEITYWGEEKRSHVTFQGTGRNLG</sequence>
<evidence type="ECO:0000313" key="1">
    <source>
        <dbReference type="EMBL" id="KAK2953212.1"/>
    </source>
</evidence>
<keyword evidence="2" id="KW-1185">Reference proteome</keyword>
<accession>A0ABQ9XLA2</accession>
<name>A0ABQ9XLA2_9EUKA</name>
<dbReference type="EMBL" id="JARBJD010000094">
    <property type="protein sequence ID" value="KAK2953212.1"/>
    <property type="molecule type" value="Genomic_DNA"/>
</dbReference>
<reference evidence="1 2" key="1">
    <citation type="journal article" date="2022" name="bioRxiv">
        <title>Genomics of Preaxostyla Flagellates Illuminates Evolutionary Transitions and the Path Towards Mitochondrial Loss.</title>
        <authorList>
            <person name="Novak L.V.F."/>
            <person name="Treitli S.C."/>
            <person name="Pyrih J."/>
            <person name="Halakuc P."/>
            <person name="Pipaliya S.V."/>
            <person name="Vacek V."/>
            <person name="Brzon O."/>
            <person name="Soukal P."/>
            <person name="Eme L."/>
            <person name="Dacks J.B."/>
            <person name="Karnkowska A."/>
            <person name="Elias M."/>
            <person name="Hampl V."/>
        </authorList>
    </citation>
    <scope>NUCLEOTIDE SEQUENCE [LARGE SCALE GENOMIC DNA]</scope>
    <source>
        <strain evidence="1">NAU3</strain>
        <tissue evidence="1">Gut</tissue>
    </source>
</reference>
<proteinExistence type="predicted"/>
<organism evidence="1 2">
    <name type="scientific">Blattamonas nauphoetae</name>
    <dbReference type="NCBI Taxonomy" id="2049346"/>
    <lineage>
        <taxon>Eukaryota</taxon>
        <taxon>Metamonada</taxon>
        <taxon>Preaxostyla</taxon>
        <taxon>Oxymonadida</taxon>
        <taxon>Blattamonas</taxon>
    </lineage>
</organism>
<comment type="caution">
    <text evidence="1">The sequence shown here is derived from an EMBL/GenBank/DDBJ whole genome shotgun (WGS) entry which is preliminary data.</text>
</comment>
<gene>
    <name evidence="1" type="ORF">BLNAU_11837</name>
</gene>
<dbReference type="Proteomes" id="UP001281761">
    <property type="component" value="Unassembled WGS sequence"/>
</dbReference>
<protein>
    <submittedName>
        <fullName evidence="1">Uncharacterized protein</fullName>
    </submittedName>
</protein>
<evidence type="ECO:0000313" key="2">
    <source>
        <dbReference type="Proteomes" id="UP001281761"/>
    </source>
</evidence>